<dbReference type="RefSeq" id="XP_007400106.1">
    <property type="nucleotide sequence ID" value="XM_007400044.1"/>
</dbReference>
<dbReference type="HOGENOM" id="CLU_1016010_0_0_1"/>
<feature type="transmembrane region" description="Helical" evidence="1">
    <location>
        <begin position="77"/>
        <end position="95"/>
    </location>
</feature>
<gene>
    <name evidence="2" type="ORF">PHACADRAFT_187578</name>
</gene>
<keyword evidence="3" id="KW-1185">Reference proteome</keyword>
<proteinExistence type="predicted"/>
<keyword evidence="1" id="KW-0472">Membrane</keyword>
<dbReference type="GeneID" id="18910439"/>
<keyword evidence="1" id="KW-1133">Transmembrane helix</keyword>
<dbReference type="KEGG" id="pco:PHACADRAFT_187578"/>
<reference evidence="2 3" key="1">
    <citation type="journal article" date="2012" name="BMC Genomics">
        <title>Comparative genomics of the white-rot fungi, Phanerochaete carnosa and P. chrysosporium, to elucidate the genetic basis of the distinct wood types they colonize.</title>
        <authorList>
            <person name="Suzuki H."/>
            <person name="MacDonald J."/>
            <person name="Syed K."/>
            <person name="Salamov A."/>
            <person name="Hori C."/>
            <person name="Aerts A."/>
            <person name="Henrissat B."/>
            <person name="Wiebenga A."/>
            <person name="vanKuyk P.A."/>
            <person name="Barry K."/>
            <person name="Lindquist E."/>
            <person name="LaButti K."/>
            <person name="Lapidus A."/>
            <person name="Lucas S."/>
            <person name="Coutinho P."/>
            <person name="Gong Y."/>
            <person name="Samejima M."/>
            <person name="Mahadevan R."/>
            <person name="Abou-Zaid M."/>
            <person name="de Vries R.P."/>
            <person name="Igarashi K."/>
            <person name="Yadav J.S."/>
            <person name="Grigoriev I.V."/>
            <person name="Master E.R."/>
        </authorList>
    </citation>
    <scope>NUCLEOTIDE SEQUENCE [LARGE SCALE GENOMIC DNA]</scope>
    <source>
        <strain evidence="2 3">HHB-10118-sp</strain>
    </source>
</reference>
<name>K5VVV5_PHACS</name>
<dbReference type="Proteomes" id="UP000008370">
    <property type="component" value="Unassembled WGS sequence"/>
</dbReference>
<dbReference type="InParanoid" id="K5VVV5"/>
<organism evidence="2 3">
    <name type="scientific">Phanerochaete carnosa (strain HHB-10118-sp)</name>
    <name type="common">White-rot fungus</name>
    <name type="synonym">Peniophora carnosa</name>
    <dbReference type="NCBI Taxonomy" id="650164"/>
    <lineage>
        <taxon>Eukaryota</taxon>
        <taxon>Fungi</taxon>
        <taxon>Dikarya</taxon>
        <taxon>Basidiomycota</taxon>
        <taxon>Agaricomycotina</taxon>
        <taxon>Agaricomycetes</taxon>
        <taxon>Polyporales</taxon>
        <taxon>Phanerochaetaceae</taxon>
        <taxon>Phanerochaete</taxon>
    </lineage>
</organism>
<dbReference type="AlphaFoldDB" id="K5VVV5"/>
<evidence type="ECO:0000313" key="2">
    <source>
        <dbReference type="EMBL" id="EKM50940.1"/>
    </source>
</evidence>
<dbReference type="OrthoDB" id="3063206at2759"/>
<feature type="transmembrane region" description="Helical" evidence="1">
    <location>
        <begin position="12"/>
        <end position="36"/>
    </location>
</feature>
<accession>K5VVV5</accession>
<dbReference type="EMBL" id="JH930477">
    <property type="protein sequence ID" value="EKM50940.1"/>
    <property type="molecule type" value="Genomic_DNA"/>
</dbReference>
<sequence length="274" mass="30397">MSNASEPLGNPVIINAVAECGGTLIGVIVSAVLWGISCMQMLVHSTTSSHSPSNQPFYAGSCIFLNYDSDRWLLKLLVFYVWIAETVVEVLGFVGQFDQFFTRRGSIIAFDTLARGLVVCVIHFVQVSEVRAIDNSFVTLMKIRTTLAPFISIPVQMVFLYRIHRCLLVSQSREWTMRAATIFTVRAEYFWSIHVNTRAERRLLDYVIHLAAAGMDRMGLVSIIPVSRVISASADGLYSNSRDGLGSTLASHRVVTIEIISRAIPAFVDVFIAL</sequence>
<evidence type="ECO:0000256" key="1">
    <source>
        <dbReference type="SAM" id="Phobius"/>
    </source>
</evidence>
<evidence type="ECO:0000313" key="3">
    <source>
        <dbReference type="Proteomes" id="UP000008370"/>
    </source>
</evidence>
<keyword evidence="1" id="KW-0812">Transmembrane</keyword>
<protein>
    <submittedName>
        <fullName evidence="2">Uncharacterized protein</fullName>
    </submittedName>
</protein>